<feature type="region of interest" description="Disordered" evidence="10">
    <location>
        <begin position="249"/>
        <end position="273"/>
    </location>
</feature>
<evidence type="ECO:0008006" key="15">
    <source>
        <dbReference type="Google" id="ProtNLM"/>
    </source>
</evidence>
<feature type="domain" description="CCT" evidence="12">
    <location>
        <begin position="528"/>
        <end position="570"/>
    </location>
</feature>
<comment type="caution">
    <text evidence="13">The sequence shown here is derived from an EMBL/GenBank/DDBJ whole genome shotgun (WGS) entry which is preliminary data.</text>
</comment>
<evidence type="ECO:0000256" key="2">
    <source>
        <dbReference type="ARBA" id="ARBA00010330"/>
    </source>
</evidence>
<dbReference type="Gene3D" id="3.40.50.2300">
    <property type="match status" value="1"/>
</dbReference>
<dbReference type="GO" id="GO:0048511">
    <property type="term" value="P:rhythmic process"/>
    <property type="evidence" value="ECO:0007669"/>
    <property type="project" value="UniProtKB-KW"/>
</dbReference>
<dbReference type="PROSITE" id="PS50110">
    <property type="entry name" value="RESPONSE_REGULATORY"/>
    <property type="match status" value="1"/>
</dbReference>
<dbReference type="InterPro" id="IPR010402">
    <property type="entry name" value="CCT_domain"/>
</dbReference>
<feature type="region of interest" description="Disordered" evidence="10">
    <location>
        <begin position="167"/>
        <end position="186"/>
    </location>
</feature>
<evidence type="ECO:0000256" key="4">
    <source>
        <dbReference type="ARBA" id="ARBA00023015"/>
    </source>
</evidence>
<dbReference type="Proteomes" id="UP000197138">
    <property type="component" value="Unassembled WGS sequence"/>
</dbReference>
<dbReference type="Pfam" id="PF00072">
    <property type="entry name" value="Response_reg"/>
    <property type="match status" value="1"/>
</dbReference>
<feature type="compositionally biased region" description="Basic and acidic residues" evidence="10">
    <location>
        <begin position="174"/>
        <end position="186"/>
    </location>
</feature>
<organism evidence="13 14">
    <name type="scientific">Punica granatum</name>
    <name type="common">Pomegranate</name>
    <dbReference type="NCBI Taxonomy" id="22663"/>
    <lineage>
        <taxon>Eukaryota</taxon>
        <taxon>Viridiplantae</taxon>
        <taxon>Streptophyta</taxon>
        <taxon>Embryophyta</taxon>
        <taxon>Tracheophyta</taxon>
        <taxon>Spermatophyta</taxon>
        <taxon>Magnoliopsida</taxon>
        <taxon>eudicotyledons</taxon>
        <taxon>Gunneridae</taxon>
        <taxon>Pentapetalae</taxon>
        <taxon>rosids</taxon>
        <taxon>malvids</taxon>
        <taxon>Myrtales</taxon>
        <taxon>Lythraceae</taxon>
        <taxon>Punica</taxon>
    </lineage>
</organism>
<dbReference type="PANTHER" id="PTHR43874">
    <property type="entry name" value="TWO-COMPONENT RESPONSE REGULATOR"/>
    <property type="match status" value="1"/>
</dbReference>
<dbReference type="GO" id="GO:0005634">
    <property type="term" value="C:nucleus"/>
    <property type="evidence" value="ECO:0007669"/>
    <property type="project" value="UniProtKB-SubCell"/>
</dbReference>
<dbReference type="InterPro" id="IPR001789">
    <property type="entry name" value="Sig_transdc_resp-reg_receiver"/>
</dbReference>
<evidence type="ECO:0000259" key="11">
    <source>
        <dbReference type="PROSITE" id="PS50110"/>
    </source>
</evidence>
<evidence type="ECO:0000256" key="6">
    <source>
        <dbReference type="ARBA" id="ARBA00023163"/>
    </source>
</evidence>
<dbReference type="InterPro" id="IPR045279">
    <property type="entry name" value="ARR-like"/>
</dbReference>
<dbReference type="PROSITE" id="PS51017">
    <property type="entry name" value="CCT"/>
    <property type="match status" value="1"/>
</dbReference>
<dbReference type="SUPFAM" id="SSF52172">
    <property type="entry name" value="CheY-like"/>
    <property type="match status" value="1"/>
</dbReference>
<sequence>MEEEVMVSGGVEEVAHGPVKWERFMPRMVMRVLLVEPDDSTRQVVAALLRKCGYRVVAVSDGLKAWELLKGTPRNVDLVLTEVEMPSVSGFSLLSLATEHDICKNIPIIMMSTQDSIGTVYKCMLKGAADYLVKPIRRNELHNLWQHVWRRQILSIDGHWPLDGSAALQNGEPAAEKDAVSNQKHDGMTFTQRDEDFVEKGSDVQSSCMGSDLEPESAHEEQPLKWLFMPKNSSGLALSSCKLGLTLSPSKEVDQRNEQVATEGSGDNQLPVDSDKEAIDLIGAFDNSARHNRTDDSLHHFSRDHDLSTKLNLSLERSDPHDFDNSGTEERHSLKQSNASAFSRQVHLPLYINNSSSETPSPILSTPKSILSFPTSWPKQTEHLLPHQRPYPACVPVKVLRSNSPSTDLTLPNPSTDSQQDPSLQVNSSGHSVREINDLEHSNTHLNDQNTYNGQINEPKFDAFEDRRCCSLSSDRSAASSSANESSLSRLNSMDIGNVTVSGAKLNQSKDEGGSFALNGISQQALQREAAVTKFRLKRKFRCFEKKVRYESRKKLAEQRPRVKGQFVRQATVDMCIDRS</sequence>
<gene>
    <name evidence="13" type="ORF">CDL15_Pgr021674</name>
</gene>
<dbReference type="Pfam" id="PF06203">
    <property type="entry name" value="CCT"/>
    <property type="match status" value="1"/>
</dbReference>
<feature type="region of interest" description="Disordered" evidence="10">
    <location>
        <begin position="404"/>
        <end position="431"/>
    </location>
</feature>
<feature type="region of interest" description="Disordered" evidence="10">
    <location>
        <begin position="316"/>
        <end position="339"/>
    </location>
</feature>
<evidence type="ECO:0000256" key="1">
    <source>
        <dbReference type="ARBA" id="ARBA00004123"/>
    </source>
</evidence>
<evidence type="ECO:0000256" key="3">
    <source>
        <dbReference type="ARBA" id="ARBA00023012"/>
    </source>
</evidence>
<dbReference type="PANTHER" id="PTHR43874:SF95">
    <property type="entry name" value="TWO-COMPONENT RESPONSE REGULATOR-LIKE APRR5"/>
    <property type="match status" value="1"/>
</dbReference>
<evidence type="ECO:0000256" key="8">
    <source>
        <dbReference type="PROSITE-ProRule" id="PRU00169"/>
    </source>
</evidence>
<keyword evidence="6" id="KW-0804">Transcription</keyword>
<dbReference type="InterPro" id="IPR011006">
    <property type="entry name" value="CheY-like_superfamily"/>
</dbReference>
<feature type="compositionally biased region" description="Basic and acidic residues" evidence="10">
    <location>
        <begin position="316"/>
        <end position="333"/>
    </location>
</feature>
<comment type="subcellular location">
    <subcellularLocation>
        <location evidence="1 9">Nucleus</location>
    </subcellularLocation>
</comment>
<keyword evidence="3" id="KW-0902">Two-component regulatory system</keyword>
<dbReference type="AlphaFoldDB" id="A0A218WT26"/>
<reference evidence="14" key="1">
    <citation type="journal article" date="2017" name="Plant J.">
        <title>The pomegranate (Punica granatum L.) genome and the genomics of punicalagin biosynthesis.</title>
        <authorList>
            <person name="Qin G."/>
            <person name="Xu C."/>
            <person name="Ming R."/>
            <person name="Tang H."/>
            <person name="Guyot R."/>
            <person name="Kramer E.M."/>
            <person name="Hu Y."/>
            <person name="Yi X."/>
            <person name="Qi Y."/>
            <person name="Xu X."/>
            <person name="Gao Z."/>
            <person name="Pan H."/>
            <person name="Jian J."/>
            <person name="Tian Y."/>
            <person name="Yue Z."/>
            <person name="Xu Y."/>
        </authorList>
    </citation>
    <scope>NUCLEOTIDE SEQUENCE [LARGE SCALE GENOMIC DNA]</scope>
    <source>
        <strain evidence="14">cv. Dabenzi</strain>
    </source>
</reference>
<protein>
    <recommendedName>
        <fullName evidence="15">Two-component response regulator-like APRR5</fullName>
    </recommendedName>
</protein>
<dbReference type="GO" id="GO:0009736">
    <property type="term" value="P:cytokinin-activated signaling pathway"/>
    <property type="evidence" value="ECO:0007669"/>
    <property type="project" value="InterPro"/>
</dbReference>
<accession>A0A218WT26</accession>
<evidence type="ECO:0000313" key="13">
    <source>
        <dbReference type="EMBL" id="OWM75510.1"/>
    </source>
</evidence>
<dbReference type="GO" id="GO:0000160">
    <property type="term" value="P:phosphorelay signal transduction system"/>
    <property type="evidence" value="ECO:0007669"/>
    <property type="project" value="UniProtKB-KW"/>
</dbReference>
<feature type="compositionally biased region" description="Polar residues" evidence="10">
    <location>
        <begin position="258"/>
        <end position="268"/>
    </location>
</feature>
<evidence type="ECO:0000256" key="5">
    <source>
        <dbReference type="ARBA" id="ARBA00023108"/>
    </source>
</evidence>
<evidence type="ECO:0000256" key="7">
    <source>
        <dbReference type="ARBA" id="ARBA00023242"/>
    </source>
</evidence>
<evidence type="ECO:0000313" key="14">
    <source>
        <dbReference type="Proteomes" id="UP000197138"/>
    </source>
</evidence>
<dbReference type="CDD" id="cd17582">
    <property type="entry name" value="psREC_PRR"/>
    <property type="match status" value="1"/>
</dbReference>
<evidence type="ECO:0000256" key="10">
    <source>
        <dbReference type="SAM" id="MobiDB-lite"/>
    </source>
</evidence>
<dbReference type="SMART" id="SM00448">
    <property type="entry name" value="REC"/>
    <property type="match status" value="1"/>
</dbReference>
<name>A0A218WT26_PUNGR</name>
<comment type="caution">
    <text evidence="8">Lacks conserved residue(s) required for the propagation of feature annotation.</text>
</comment>
<comment type="similarity">
    <text evidence="2">Belongs to the ARR-like family.</text>
</comment>
<proteinExistence type="inferred from homology"/>
<evidence type="ECO:0000259" key="12">
    <source>
        <dbReference type="PROSITE" id="PS51017"/>
    </source>
</evidence>
<evidence type="ECO:0000256" key="9">
    <source>
        <dbReference type="PROSITE-ProRule" id="PRU00357"/>
    </source>
</evidence>
<feature type="domain" description="Response regulatory" evidence="11">
    <location>
        <begin position="31"/>
        <end position="149"/>
    </location>
</feature>
<keyword evidence="4" id="KW-0805">Transcription regulation</keyword>
<keyword evidence="7 9" id="KW-0539">Nucleus</keyword>
<dbReference type="EMBL" id="MTKT01003240">
    <property type="protein sequence ID" value="OWM75510.1"/>
    <property type="molecule type" value="Genomic_DNA"/>
</dbReference>
<keyword evidence="5" id="KW-0090">Biological rhythms</keyword>